<evidence type="ECO:0000313" key="12">
    <source>
        <dbReference type="Proteomes" id="UP000010809"/>
    </source>
</evidence>
<evidence type="ECO:0000256" key="9">
    <source>
        <dbReference type="ARBA" id="ARBA00045724"/>
    </source>
</evidence>
<dbReference type="InterPro" id="IPR016181">
    <property type="entry name" value="Acyl_CoA_acyltransferase"/>
</dbReference>
<protein>
    <recommendedName>
        <fullName evidence="8">L-ornithine N(alpha)-acyltransferase</fullName>
        <ecNumber evidence="7">2.3.2.30</ecNumber>
    </recommendedName>
</protein>
<comment type="catalytic activity">
    <reaction evidence="10">
        <text>a (3R)-hydroxyacyl-[ACP] + L-ornithine = a lyso-ornithine lipid + holo-[ACP] + H(+)</text>
        <dbReference type="Rhea" id="RHEA:20633"/>
        <dbReference type="Rhea" id="RHEA-COMP:9685"/>
        <dbReference type="Rhea" id="RHEA-COMP:9945"/>
        <dbReference type="ChEBI" id="CHEBI:15378"/>
        <dbReference type="ChEBI" id="CHEBI:46911"/>
        <dbReference type="ChEBI" id="CHEBI:64479"/>
        <dbReference type="ChEBI" id="CHEBI:78827"/>
        <dbReference type="ChEBI" id="CHEBI:138482"/>
        <dbReference type="EC" id="2.3.2.30"/>
    </reaction>
    <physiologicalReaction direction="left-to-right" evidence="10">
        <dbReference type="Rhea" id="RHEA:20634"/>
    </physiologicalReaction>
</comment>
<keyword evidence="3" id="KW-0808">Transferase</keyword>
<gene>
    <name evidence="11" type="ordered locus">TVNIR_0986</name>
</gene>
<dbReference type="PANTHER" id="PTHR37323">
    <property type="entry name" value="GCN5-RELATED N-ACETYLTRANSFERASE"/>
    <property type="match status" value="1"/>
</dbReference>
<dbReference type="PATRIC" id="fig|1255043.3.peg.992"/>
<evidence type="ECO:0000256" key="6">
    <source>
        <dbReference type="ARBA" id="ARBA00038095"/>
    </source>
</evidence>
<keyword evidence="5" id="KW-0012">Acyltransferase</keyword>
<dbReference type="GO" id="GO:0043810">
    <property type="term" value="F:ornithine-acyl [acyl carrier protein] N-acyltransferase activity"/>
    <property type="evidence" value="ECO:0007669"/>
    <property type="project" value="UniProtKB-EC"/>
</dbReference>
<evidence type="ECO:0000256" key="5">
    <source>
        <dbReference type="ARBA" id="ARBA00023315"/>
    </source>
</evidence>
<keyword evidence="2" id="KW-0444">Lipid biosynthesis</keyword>
<dbReference type="HOGENOM" id="CLU_058962_0_0_6"/>
<dbReference type="Gene3D" id="3.40.630.30">
    <property type="match status" value="1"/>
</dbReference>
<dbReference type="EMBL" id="CP003989">
    <property type="protein sequence ID" value="AGA32671.1"/>
    <property type="molecule type" value="Genomic_DNA"/>
</dbReference>
<dbReference type="eggNOG" id="COG3176">
    <property type="taxonomic scope" value="Bacteria"/>
</dbReference>
<comment type="pathway">
    <text evidence="1">Lipid metabolism.</text>
</comment>
<dbReference type="PANTHER" id="PTHR37323:SF1">
    <property type="entry name" value="L-ORNITHINE N(ALPHA)-ACYLTRANSFERASE"/>
    <property type="match status" value="1"/>
</dbReference>
<dbReference type="GO" id="GO:0006629">
    <property type="term" value="P:lipid metabolic process"/>
    <property type="evidence" value="ECO:0007669"/>
    <property type="project" value="UniProtKB-KW"/>
</dbReference>
<comment type="function">
    <text evidence="9">Catalyzes the first step in the biosynthesis of ornithine lipids, which are phosphorus-free membrane lipids. Catalyzes the 3-hydroxyacyl-acyl carrier protein-dependent acylation of ornithine to form lyso-ornithine lipid (LOL).</text>
</comment>
<dbReference type="Pfam" id="PF13444">
    <property type="entry name" value="Acetyltransf_5"/>
    <property type="match status" value="1"/>
</dbReference>
<dbReference type="EC" id="2.3.2.30" evidence="7"/>
<dbReference type="InterPro" id="IPR052351">
    <property type="entry name" value="Ornithine_N-alpha-AT"/>
</dbReference>
<evidence type="ECO:0000256" key="3">
    <source>
        <dbReference type="ARBA" id="ARBA00022679"/>
    </source>
</evidence>
<evidence type="ECO:0000256" key="4">
    <source>
        <dbReference type="ARBA" id="ARBA00023098"/>
    </source>
</evidence>
<sequence length="260" mass="28970">MRMPHLAEYGSRTPAPRQPLLVAEIAATPADVLASQQLRFSVFAQEMGARLASADQGIDRDRYDDFCQHLLVRDASTDEVVASTRILNSDDAPAAGGFYSQDEFALGRMNELPGRVMEVGRTCVHADYRTGRAINALWTGLAGFMTAHRFDFMMGCASIPLPQNDPSVHALLHQLYEKHLGPPEYRVVPRHPVPQLQWRAGTPADPPPLLKAYLRLGAWVCGEACHDPDFGVADVFILLDVRRVPDRYRRHFLRGPVPFS</sequence>
<dbReference type="KEGG" id="tni:TVNIR_0986"/>
<evidence type="ECO:0000313" key="11">
    <source>
        <dbReference type="EMBL" id="AGA32671.1"/>
    </source>
</evidence>
<accession>L0DWC8</accession>
<dbReference type="Proteomes" id="UP000010809">
    <property type="component" value="Chromosome"/>
</dbReference>
<evidence type="ECO:0000256" key="10">
    <source>
        <dbReference type="ARBA" id="ARBA00047785"/>
    </source>
</evidence>
<keyword evidence="12" id="KW-1185">Reference proteome</keyword>
<keyword evidence="4" id="KW-0443">Lipid metabolism</keyword>
<name>L0DWC8_THIND</name>
<dbReference type="RefSeq" id="WP_015257812.1">
    <property type="nucleotide sequence ID" value="NC_019902.2"/>
</dbReference>
<evidence type="ECO:0000256" key="2">
    <source>
        <dbReference type="ARBA" id="ARBA00022516"/>
    </source>
</evidence>
<dbReference type="SUPFAM" id="SSF55729">
    <property type="entry name" value="Acyl-CoA N-acyltransferases (Nat)"/>
    <property type="match status" value="1"/>
</dbReference>
<evidence type="ECO:0000256" key="8">
    <source>
        <dbReference type="ARBA" id="ARBA00039866"/>
    </source>
</evidence>
<evidence type="ECO:0000256" key="1">
    <source>
        <dbReference type="ARBA" id="ARBA00005189"/>
    </source>
</evidence>
<organism evidence="11 12">
    <name type="scientific">Thioalkalivibrio nitratireducens (strain DSM 14787 / UNIQEM 213 / ALEN2)</name>
    <dbReference type="NCBI Taxonomy" id="1255043"/>
    <lineage>
        <taxon>Bacteria</taxon>
        <taxon>Pseudomonadati</taxon>
        <taxon>Pseudomonadota</taxon>
        <taxon>Gammaproteobacteria</taxon>
        <taxon>Chromatiales</taxon>
        <taxon>Ectothiorhodospiraceae</taxon>
        <taxon>Thioalkalivibrio</taxon>
    </lineage>
</organism>
<evidence type="ECO:0000256" key="7">
    <source>
        <dbReference type="ARBA" id="ARBA00039058"/>
    </source>
</evidence>
<reference evidence="11" key="1">
    <citation type="submission" date="2015-12" db="EMBL/GenBank/DDBJ databases">
        <authorList>
            <person name="Tikhonova T.V."/>
            <person name="Pavlov A.R."/>
            <person name="Beletsky A.V."/>
            <person name="Mardanov A.V."/>
            <person name="Sorokin D.Y."/>
            <person name="Ravin N.V."/>
            <person name="Popov V.O."/>
        </authorList>
    </citation>
    <scope>NUCLEOTIDE SEQUENCE</scope>
    <source>
        <strain evidence="11">DSM 14787</strain>
    </source>
</reference>
<comment type="similarity">
    <text evidence="6">Belongs to the acetyltransferase family. OlsB subfamily.</text>
</comment>
<proteinExistence type="inferred from homology"/>
<dbReference type="AlphaFoldDB" id="L0DWC8"/>
<dbReference type="STRING" id="1255043.TVNIR_0986"/>